<comment type="caution">
    <text evidence="2">The sequence shown here is derived from an EMBL/GenBank/DDBJ whole genome shotgun (WGS) entry which is preliminary data.</text>
</comment>
<keyword evidence="1" id="KW-0472">Membrane</keyword>
<gene>
    <name evidence="2" type="ORF">H9742_01055</name>
</gene>
<reference evidence="2" key="2">
    <citation type="submission" date="2021-04" db="EMBL/GenBank/DDBJ databases">
        <authorList>
            <person name="Gilroy R."/>
        </authorList>
    </citation>
    <scope>NUCLEOTIDE SEQUENCE</scope>
    <source>
        <strain evidence="2">CHK195-6426</strain>
    </source>
</reference>
<evidence type="ECO:0000256" key="1">
    <source>
        <dbReference type="SAM" id="Phobius"/>
    </source>
</evidence>
<dbReference type="AlphaFoldDB" id="A0A9D1R4R6"/>
<feature type="transmembrane region" description="Helical" evidence="1">
    <location>
        <begin position="6"/>
        <end position="23"/>
    </location>
</feature>
<feature type="non-terminal residue" evidence="2">
    <location>
        <position position="86"/>
    </location>
</feature>
<protein>
    <submittedName>
        <fullName evidence="2">Uncharacterized protein</fullName>
    </submittedName>
</protein>
<reference evidence="2" key="1">
    <citation type="journal article" date="2021" name="PeerJ">
        <title>Extensive microbial diversity within the chicken gut microbiome revealed by metagenomics and culture.</title>
        <authorList>
            <person name="Gilroy R."/>
            <person name="Ravi A."/>
            <person name="Getino M."/>
            <person name="Pursley I."/>
            <person name="Horton D.L."/>
            <person name="Alikhan N.F."/>
            <person name="Baker D."/>
            <person name="Gharbi K."/>
            <person name="Hall N."/>
            <person name="Watson M."/>
            <person name="Adriaenssens E.M."/>
            <person name="Foster-Nyarko E."/>
            <person name="Jarju S."/>
            <person name="Secka A."/>
            <person name="Antonio M."/>
            <person name="Oren A."/>
            <person name="Chaudhuri R.R."/>
            <person name="La Ragione R."/>
            <person name="Hildebrand F."/>
            <person name="Pallen M.J."/>
        </authorList>
    </citation>
    <scope>NUCLEOTIDE SEQUENCE</scope>
    <source>
        <strain evidence="2">CHK195-6426</strain>
    </source>
</reference>
<dbReference type="EMBL" id="DXGH01000006">
    <property type="protein sequence ID" value="HIW80111.1"/>
    <property type="molecule type" value="Genomic_DNA"/>
</dbReference>
<keyword evidence="1" id="KW-0812">Transmembrane</keyword>
<evidence type="ECO:0000313" key="3">
    <source>
        <dbReference type="Proteomes" id="UP000824265"/>
    </source>
</evidence>
<organism evidence="2 3">
    <name type="scientific">Candidatus Acetatifactor stercoripullorum</name>
    <dbReference type="NCBI Taxonomy" id="2838414"/>
    <lineage>
        <taxon>Bacteria</taxon>
        <taxon>Bacillati</taxon>
        <taxon>Bacillota</taxon>
        <taxon>Clostridia</taxon>
        <taxon>Lachnospirales</taxon>
        <taxon>Lachnospiraceae</taxon>
        <taxon>Acetatifactor</taxon>
    </lineage>
</organism>
<evidence type="ECO:0000313" key="2">
    <source>
        <dbReference type="EMBL" id="HIW80111.1"/>
    </source>
</evidence>
<sequence length="86" mass="10106">MLPWQMNSILIIFLYLHLSLVFLPKRLIFQGFPTFEFSFLFKVSSQIFSYFLMFFPAILVNPLVKQAPLPTGFFNYSLSDILLPLH</sequence>
<feature type="transmembrane region" description="Helical" evidence="1">
    <location>
        <begin position="35"/>
        <end position="59"/>
    </location>
</feature>
<dbReference type="Proteomes" id="UP000824265">
    <property type="component" value="Unassembled WGS sequence"/>
</dbReference>
<keyword evidence="1" id="KW-1133">Transmembrane helix</keyword>
<name>A0A9D1R4R6_9FIRM</name>
<proteinExistence type="predicted"/>
<accession>A0A9D1R4R6</accession>